<evidence type="ECO:0000256" key="1">
    <source>
        <dbReference type="SAM" id="SignalP"/>
    </source>
</evidence>
<feature type="signal peptide" evidence="1">
    <location>
        <begin position="1"/>
        <end position="25"/>
    </location>
</feature>
<reference evidence="2 3" key="2">
    <citation type="submission" date="2015-02" db="EMBL/GenBank/DDBJ databases">
        <title>The complete genome of Sphingomonas hengshuiensis sp. WHSC-8 isolated from soil of Hengshui Lake.</title>
        <authorList>
            <person name="Wei S."/>
            <person name="Guo J."/>
            <person name="Su C."/>
            <person name="Wu R."/>
            <person name="Zhang Z."/>
            <person name="Liang K."/>
            <person name="Li H."/>
            <person name="Wang T."/>
            <person name="Liu H."/>
            <person name="Zhang C."/>
            <person name="Li Z."/>
            <person name="Wang Q."/>
            <person name="Meng J."/>
        </authorList>
    </citation>
    <scope>NUCLEOTIDE SEQUENCE [LARGE SCALE GENOMIC DNA]</scope>
    <source>
        <strain evidence="2 3">WHSC-8</strain>
    </source>
</reference>
<feature type="chain" id="PRO_5031176290" evidence="1">
    <location>
        <begin position="26"/>
        <end position="241"/>
    </location>
</feature>
<evidence type="ECO:0000313" key="2">
    <source>
        <dbReference type="EMBL" id="AJP74388.1"/>
    </source>
</evidence>
<keyword evidence="1" id="KW-0732">Signal</keyword>
<gene>
    <name evidence="2" type="ORF">TS85_09025</name>
</gene>
<organism evidence="2 3">
    <name type="scientific">Sphingomonas hengshuiensis</name>
    <dbReference type="NCBI Taxonomy" id="1609977"/>
    <lineage>
        <taxon>Bacteria</taxon>
        <taxon>Pseudomonadati</taxon>
        <taxon>Pseudomonadota</taxon>
        <taxon>Alphaproteobacteria</taxon>
        <taxon>Sphingomonadales</taxon>
        <taxon>Sphingomonadaceae</taxon>
        <taxon>Sphingomonas</taxon>
    </lineage>
</organism>
<keyword evidence="3" id="KW-1185">Reference proteome</keyword>
<keyword evidence="2" id="KW-0675">Receptor</keyword>
<proteinExistence type="predicted"/>
<dbReference type="OrthoDB" id="7618846at2"/>
<name>A0A7U5CUZ3_9SPHN</name>
<dbReference type="EMBL" id="CP010836">
    <property type="protein sequence ID" value="AJP74388.1"/>
    <property type="molecule type" value="Genomic_DNA"/>
</dbReference>
<dbReference type="Proteomes" id="UP000032300">
    <property type="component" value="Chromosome"/>
</dbReference>
<sequence>MRKLSWWVPVALIVATLGAPVVAQAQDFSEAEIIVSGARRETDGFDASRPVVGLRRAADFAILYVTIAGDTRDAEKRRSEILAMVKSAIEIAPKFTVQLATGDEVVEALTLANYRDLGFTSDSRPDTNRTTFLAKVKLGAGVDGAAARDRIARFIKAVPAVGRAEIRGSSGDLTLSVVGPDKFRGEILDILAADAKAVAARMGPDYGVELKGLDRPVEWSRAGLTDVFLYVPYNMVVRPKN</sequence>
<accession>A0A7U5CUZ3</accession>
<dbReference type="KEGG" id="sphi:TS85_09025"/>
<reference evidence="2 3" key="1">
    <citation type="journal article" date="2015" name="Int. J. Syst. Evol. Microbiol.">
        <title>Sphingomonas hengshuiensis sp. nov., isolated from lake wetland.</title>
        <authorList>
            <person name="Wei S."/>
            <person name="Wang T."/>
            <person name="Liu H."/>
            <person name="Zhang C."/>
            <person name="Guo J."/>
            <person name="Wang Q."/>
            <person name="Liang K."/>
            <person name="Zhang Z."/>
        </authorList>
    </citation>
    <scope>NUCLEOTIDE SEQUENCE [LARGE SCALE GENOMIC DNA]</scope>
    <source>
        <strain evidence="2 3">WHSC-8</strain>
    </source>
</reference>
<protein>
    <submittedName>
        <fullName evidence="2">TonB-dependent receptor</fullName>
    </submittedName>
</protein>
<dbReference type="RefSeq" id="WP_044336090.1">
    <property type="nucleotide sequence ID" value="NZ_CP010836.1"/>
</dbReference>
<evidence type="ECO:0000313" key="3">
    <source>
        <dbReference type="Proteomes" id="UP000032300"/>
    </source>
</evidence>
<dbReference type="AlphaFoldDB" id="A0A7U5CUZ3"/>